<dbReference type="Proteomes" id="UP000198741">
    <property type="component" value="Chromosome I"/>
</dbReference>
<feature type="domain" description="N-acetylmuramoyl-L-alanine amidase" evidence="1">
    <location>
        <begin position="39"/>
        <end position="167"/>
    </location>
</feature>
<dbReference type="AlphaFoldDB" id="A0A1H0PWB7"/>
<dbReference type="RefSeq" id="WP_090476940.1">
    <property type="nucleotide sequence ID" value="NZ_LT629710.1"/>
</dbReference>
<dbReference type="OrthoDB" id="5178799at2"/>
<proteinExistence type="predicted"/>
<dbReference type="Pfam" id="PF01510">
    <property type="entry name" value="Amidase_2"/>
    <property type="match status" value="1"/>
</dbReference>
<accession>A0A1H0PWB7</accession>
<name>A0A1H0PWB7_9ACTN</name>
<dbReference type="SUPFAM" id="SSF55846">
    <property type="entry name" value="N-acetylmuramoyl-L-alanine amidase-like"/>
    <property type="match status" value="1"/>
</dbReference>
<dbReference type="EMBL" id="LT629710">
    <property type="protein sequence ID" value="SDP08769.1"/>
    <property type="molecule type" value="Genomic_DNA"/>
</dbReference>
<evidence type="ECO:0000313" key="2">
    <source>
        <dbReference type="EMBL" id="SDP08769.1"/>
    </source>
</evidence>
<dbReference type="InterPro" id="IPR036505">
    <property type="entry name" value="Amidase/PGRP_sf"/>
</dbReference>
<dbReference type="Gene3D" id="3.40.80.10">
    <property type="entry name" value="Peptidoglycan recognition protein-like"/>
    <property type="match status" value="1"/>
</dbReference>
<dbReference type="STRING" id="1090615.SAMN04515671_2908"/>
<dbReference type="InterPro" id="IPR002502">
    <property type="entry name" value="Amidase_domain"/>
</dbReference>
<dbReference type="GO" id="GO:0008745">
    <property type="term" value="F:N-acetylmuramoyl-L-alanine amidase activity"/>
    <property type="evidence" value="ECO:0007669"/>
    <property type="project" value="InterPro"/>
</dbReference>
<organism evidence="2 3">
    <name type="scientific">Nakamurella panacisegetis</name>
    <dbReference type="NCBI Taxonomy" id="1090615"/>
    <lineage>
        <taxon>Bacteria</taxon>
        <taxon>Bacillati</taxon>
        <taxon>Actinomycetota</taxon>
        <taxon>Actinomycetes</taxon>
        <taxon>Nakamurellales</taxon>
        <taxon>Nakamurellaceae</taxon>
        <taxon>Nakamurella</taxon>
    </lineage>
</organism>
<sequence>MTLPLANAANVLRAAGLTVVEMPGWAERGESDGQFMNLGLILHHDGMGLGYDDDPSNDANVPANMAPLGHDGSQFWVSRTGVWYCMAAGRKWHAGKGPGWGSIPADGGNTRCAGIETDHTIGNPWSPELARSILVGSRALALAYGYDVDQFCCGHREFAPGRKSDPENYDLDAWRAYMKAPAAPAAPATTAPQTDWIDDLMASPAERKAFAAEIAQAVLGALIDPDGSGPAPASGFGRLIADVQQVQREVRADVATLADARHDNGQALNAKLDLILGEVRK</sequence>
<dbReference type="GO" id="GO:0009253">
    <property type="term" value="P:peptidoglycan catabolic process"/>
    <property type="evidence" value="ECO:0007669"/>
    <property type="project" value="InterPro"/>
</dbReference>
<gene>
    <name evidence="2" type="ORF">SAMN04515671_2908</name>
</gene>
<protein>
    <recommendedName>
        <fullName evidence="1">N-acetylmuramoyl-L-alanine amidase domain-containing protein</fullName>
    </recommendedName>
</protein>
<keyword evidence="3" id="KW-1185">Reference proteome</keyword>
<evidence type="ECO:0000259" key="1">
    <source>
        <dbReference type="Pfam" id="PF01510"/>
    </source>
</evidence>
<evidence type="ECO:0000313" key="3">
    <source>
        <dbReference type="Proteomes" id="UP000198741"/>
    </source>
</evidence>
<reference evidence="2 3" key="1">
    <citation type="submission" date="2016-10" db="EMBL/GenBank/DDBJ databases">
        <authorList>
            <person name="de Groot N.N."/>
        </authorList>
    </citation>
    <scope>NUCLEOTIDE SEQUENCE [LARGE SCALE GENOMIC DNA]</scope>
    <source>
        <strain evidence="3">P4-7,KCTC 19426,CECT 7604</strain>
    </source>
</reference>